<keyword evidence="2" id="KW-1185">Reference proteome</keyword>
<evidence type="ECO:0000313" key="2">
    <source>
        <dbReference type="Proteomes" id="UP000677913"/>
    </source>
</evidence>
<evidence type="ECO:0000313" key="1">
    <source>
        <dbReference type="EMBL" id="MBS2964826.1"/>
    </source>
</evidence>
<name>A0A8J7WLY2_9ACTN</name>
<dbReference type="EMBL" id="JAGSXH010000061">
    <property type="protein sequence ID" value="MBS2964826.1"/>
    <property type="molecule type" value="Genomic_DNA"/>
</dbReference>
<sequence length="120" mass="13178">MKTMHDTPPQAWTEAETQIRRGYTARLANLLRHPQARAVLTAAGLGQLCAPETADARLSDLAVALYRLENALSEDRAALPPLSLMEPDDVERHPGFDGVEVDALAEEEHLLELREALRGA</sequence>
<comment type="caution">
    <text evidence="1">The sequence shown here is derived from an EMBL/GenBank/DDBJ whole genome shotgun (WGS) entry which is preliminary data.</text>
</comment>
<protein>
    <submittedName>
        <fullName evidence="1">Uncharacterized protein</fullName>
    </submittedName>
</protein>
<dbReference type="Proteomes" id="UP000677913">
    <property type="component" value="Unassembled WGS sequence"/>
</dbReference>
<accession>A0A8J7WLY2</accession>
<dbReference type="AlphaFoldDB" id="A0A8J7WLY2"/>
<dbReference type="RefSeq" id="WP_211469186.1">
    <property type="nucleotide sequence ID" value="NZ_JAGSXH010000061.1"/>
</dbReference>
<reference evidence="1" key="1">
    <citation type="submission" date="2021-04" db="EMBL/GenBank/DDBJ databases">
        <title>Genome based classification of Actinospica acidithermotolerans sp. nov., an actinobacterium isolated from an Indonesian hot spring.</title>
        <authorList>
            <person name="Kusuma A.B."/>
            <person name="Putra K.E."/>
            <person name="Nafisah S."/>
            <person name="Loh J."/>
            <person name="Nouioui I."/>
            <person name="Goodfellow M."/>
        </authorList>
    </citation>
    <scope>NUCLEOTIDE SEQUENCE</scope>
    <source>
        <strain evidence="1">DSM 45618</strain>
    </source>
</reference>
<gene>
    <name evidence="1" type="ORF">KGA66_17345</name>
</gene>
<proteinExistence type="predicted"/>
<organism evidence="1 2">
    <name type="scientific">Actinocrinis puniceicyclus</name>
    <dbReference type="NCBI Taxonomy" id="977794"/>
    <lineage>
        <taxon>Bacteria</taxon>
        <taxon>Bacillati</taxon>
        <taxon>Actinomycetota</taxon>
        <taxon>Actinomycetes</taxon>
        <taxon>Catenulisporales</taxon>
        <taxon>Actinospicaceae</taxon>
        <taxon>Actinocrinis</taxon>
    </lineage>
</organism>